<proteinExistence type="predicted"/>
<sequence>MIRKKGQKKVIISPRLFFSFLLLYNVIYTSDIIGGSRGIVWRFHCQSLYCCPCTADVPVWRDDQPLQWFLGEQSCLYISLTFWSSLA</sequence>
<organism evidence="1 2">
    <name type="scientific">Aspergillus taichungensis</name>
    <dbReference type="NCBI Taxonomy" id="482145"/>
    <lineage>
        <taxon>Eukaryota</taxon>
        <taxon>Fungi</taxon>
        <taxon>Dikarya</taxon>
        <taxon>Ascomycota</taxon>
        <taxon>Pezizomycotina</taxon>
        <taxon>Eurotiomycetes</taxon>
        <taxon>Eurotiomycetidae</taxon>
        <taxon>Eurotiales</taxon>
        <taxon>Aspergillaceae</taxon>
        <taxon>Aspergillus</taxon>
        <taxon>Aspergillus subgen. Circumdati</taxon>
    </lineage>
</organism>
<dbReference type="EMBL" id="KZ559554">
    <property type="protein sequence ID" value="PLN79867.1"/>
    <property type="molecule type" value="Genomic_DNA"/>
</dbReference>
<evidence type="ECO:0000313" key="1">
    <source>
        <dbReference type="EMBL" id="PLN79867.1"/>
    </source>
</evidence>
<protein>
    <submittedName>
        <fullName evidence="1">Uncharacterized protein</fullName>
    </submittedName>
</protein>
<dbReference type="AlphaFoldDB" id="A0A2J5HRF5"/>
<gene>
    <name evidence="1" type="ORF">BDW42DRAFT_119593</name>
</gene>
<name>A0A2J5HRF5_9EURO</name>
<keyword evidence="2" id="KW-1185">Reference proteome</keyword>
<reference evidence="2" key="1">
    <citation type="submission" date="2017-12" db="EMBL/GenBank/DDBJ databases">
        <authorList>
            <consortium name="DOE Joint Genome Institute"/>
            <person name="Mondo S.J."/>
            <person name="Kjaerbolling I."/>
            <person name="Vesth T.C."/>
            <person name="Frisvad J.C."/>
            <person name="Nybo J.L."/>
            <person name="Theobald S."/>
            <person name="Kuo A."/>
            <person name="Bowyer P."/>
            <person name="Matsuda Y."/>
            <person name="Lyhne E.K."/>
            <person name="Kogle M.E."/>
            <person name="Clum A."/>
            <person name="Lipzen A."/>
            <person name="Salamov A."/>
            <person name="Ngan C.Y."/>
            <person name="Daum C."/>
            <person name="Chiniquy J."/>
            <person name="Barry K."/>
            <person name="LaButti K."/>
            <person name="Haridas S."/>
            <person name="Simmons B.A."/>
            <person name="Magnuson J.K."/>
            <person name="Mortensen U.H."/>
            <person name="Larsen T.O."/>
            <person name="Grigoriev I.V."/>
            <person name="Baker S.E."/>
            <person name="Andersen M.R."/>
            <person name="Nordberg H.P."/>
            <person name="Cantor M.N."/>
            <person name="Hua S.X."/>
        </authorList>
    </citation>
    <scope>NUCLEOTIDE SEQUENCE [LARGE SCALE GENOMIC DNA]</scope>
    <source>
        <strain evidence="2">IBT 19404</strain>
    </source>
</reference>
<accession>A0A2J5HRF5</accession>
<dbReference type="Proteomes" id="UP000235023">
    <property type="component" value="Unassembled WGS sequence"/>
</dbReference>
<evidence type="ECO:0000313" key="2">
    <source>
        <dbReference type="Proteomes" id="UP000235023"/>
    </source>
</evidence>